<dbReference type="EMBL" id="BTGU01007542">
    <property type="protein sequence ID" value="GMN19008.1"/>
    <property type="molecule type" value="Genomic_DNA"/>
</dbReference>
<proteinExistence type="predicted"/>
<name>A0AA87YNP1_FICCA</name>
<dbReference type="Proteomes" id="UP001187192">
    <property type="component" value="Unassembled WGS sequence"/>
</dbReference>
<accession>A0AA87YNP1</accession>
<reference evidence="3" key="1">
    <citation type="submission" date="2023-07" db="EMBL/GenBank/DDBJ databases">
        <title>draft genome sequence of fig (Ficus carica).</title>
        <authorList>
            <person name="Takahashi T."/>
            <person name="Nishimura K."/>
        </authorList>
    </citation>
    <scope>NUCLEOTIDE SEQUENCE</scope>
</reference>
<evidence type="ECO:0000313" key="3">
    <source>
        <dbReference type="EMBL" id="GMN19008.1"/>
    </source>
</evidence>
<gene>
    <name evidence="3" type="ORF">TIFTF001_049880</name>
</gene>
<dbReference type="AlphaFoldDB" id="A0AA87YNP1"/>
<comment type="caution">
    <text evidence="3">The sequence shown here is derived from an EMBL/GenBank/DDBJ whole genome shotgun (WGS) entry which is preliminary data.</text>
</comment>
<organism evidence="3 4">
    <name type="scientific">Ficus carica</name>
    <name type="common">Common fig</name>
    <dbReference type="NCBI Taxonomy" id="3494"/>
    <lineage>
        <taxon>Eukaryota</taxon>
        <taxon>Viridiplantae</taxon>
        <taxon>Streptophyta</taxon>
        <taxon>Embryophyta</taxon>
        <taxon>Tracheophyta</taxon>
        <taxon>Spermatophyta</taxon>
        <taxon>Magnoliopsida</taxon>
        <taxon>eudicotyledons</taxon>
        <taxon>Gunneridae</taxon>
        <taxon>Pentapetalae</taxon>
        <taxon>rosids</taxon>
        <taxon>fabids</taxon>
        <taxon>Rosales</taxon>
        <taxon>Moraceae</taxon>
        <taxon>Ficeae</taxon>
        <taxon>Ficus</taxon>
    </lineage>
</organism>
<sequence length="180" mass="21121">MDEHNSASEQENQGVYSGDENSDDDRYASIAVVGVTLIRRRRRRDPQPMHNSSLTGSMRVEEILNGHHGICQDLISMKSETFRSLSDLLRRRELLKPTRNMDVNEQLFIFLTICAQGATNRHTSYLFQHSVETTCRWFYIVLQVICSLKDEFIRPPDYTAVQPLIEEHSYKYRSWFDVRF</sequence>
<evidence type="ECO:0000259" key="2">
    <source>
        <dbReference type="Pfam" id="PF26138"/>
    </source>
</evidence>
<keyword evidence="4" id="KW-1185">Reference proteome</keyword>
<protein>
    <recommendedName>
        <fullName evidence="2">DUF8040 domain-containing protein</fullName>
    </recommendedName>
</protein>
<feature type="domain" description="DUF8040" evidence="2">
    <location>
        <begin position="51"/>
        <end position="147"/>
    </location>
</feature>
<feature type="region of interest" description="Disordered" evidence="1">
    <location>
        <begin position="1"/>
        <end position="23"/>
    </location>
</feature>
<evidence type="ECO:0000313" key="4">
    <source>
        <dbReference type="Proteomes" id="UP001187192"/>
    </source>
</evidence>
<dbReference type="Pfam" id="PF26138">
    <property type="entry name" value="DUF8040"/>
    <property type="match status" value="1"/>
</dbReference>
<evidence type="ECO:0000256" key="1">
    <source>
        <dbReference type="SAM" id="MobiDB-lite"/>
    </source>
</evidence>
<dbReference type="InterPro" id="IPR058353">
    <property type="entry name" value="DUF8040"/>
</dbReference>